<dbReference type="PANTHER" id="PTHR10060:SF15">
    <property type="entry name" value="DEOXYRIBONUCLEASE TATDN1"/>
    <property type="match status" value="1"/>
</dbReference>
<dbReference type="InterPro" id="IPR032466">
    <property type="entry name" value="Metal_Hydrolase"/>
</dbReference>
<dbReference type="KEGG" id="bpg:Bathy05g04230"/>
<gene>
    <name evidence="6" type="ORF">Bathy05g04230</name>
</gene>
<dbReference type="AlphaFoldDB" id="K8EFF0"/>
<evidence type="ECO:0000256" key="2">
    <source>
        <dbReference type="ARBA" id="ARBA00022722"/>
    </source>
</evidence>
<evidence type="ECO:0000256" key="4">
    <source>
        <dbReference type="ARBA" id="ARBA00022801"/>
    </source>
</evidence>
<dbReference type="GeneID" id="19015926"/>
<dbReference type="GO" id="GO:0005829">
    <property type="term" value="C:cytosol"/>
    <property type="evidence" value="ECO:0007669"/>
    <property type="project" value="TreeGrafter"/>
</dbReference>
<comment type="similarity">
    <text evidence="1">Belongs to the metallo-dependent hydrolases superfamily. TatD-type hydrolase family.</text>
</comment>
<evidence type="ECO:0000313" key="6">
    <source>
        <dbReference type="EMBL" id="CCO16756.1"/>
    </source>
</evidence>
<dbReference type="OrthoDB" id="6079689at2759"/>
<evidence type="ECO:0000313" key="7">
    <source>
        <dbReference type="Proteomes" id="UP000198341"/>
    </source>
</evidence>
<dbReference type="Gene3D" id="3.20.20.140">
    <property type="entry name" value="Metal-dependent hydrolases"/>
    <property type="match status" value="1"/>
</dbReference>
<dbReference type="InterPro" id="IPR050891">
    <property type="entry name" value="TatD-type_Hydrolase"/>
</dbReference>
<dbReference type="PANTHER" id="PTHR10060">
    <property type="entry name" value="TATD FAMILY DEOXYRIBONUCLEASE"/>
    <property type="match status" value="1"/>
</dbReference>
<keyword evidence="2" id="KW-0540">Nuclease</keyword>
<organism evidence="6 7">
    <name type="scientific">Bathycoccus prasinos</name>
    <dbReference type="NCBI Taxonomy" id="41875"/>
    <lineage>
        <taxon>Eukaryota</taxon>
        <taxon>Viridiplantae</taxon>
        <taxon>Chlorophyta</taxon>
        <taxon>Mamiellophyceae</taxon>
        <taxon>Mamiellales</taxon>
        <taxon>Bathycoccaceae</taxon>
        <taxon>Bathycoccus</taxon>
    </lineage>
</organism>
<reference evidence="6 7" key="1">
    <citation type="submission" date="2011-10" db="EMBL/GenBank/DDBJ databases">
        <authorList>
            <person name="Genoscope - CEA"/>
        </authorList>
    </citation>
    <scope>NUCLEOTIDE SEQUENCE [LARGE SCALE GENOMIC DNA]</scope>
    <source>
        <strain evidence="6 7">RCC 1105</strain>
    </source>
</reference>
<dbReference type="EMBL" id="FO082274">
    <property type="protein sequence ID" value="CCO16756.1"/>
    <property type="molecule type" value="Genomic_DNA"/>
</dbReference>
<name>K8EFF0_9CHLO</name>
<dbReference type="InterPro" id="IPR001130">
    <property type="entry name" value="TatD-like"/>
</dbReference>
<keyword evidence="7" id="KW-1185">Reference proteome</keyword>
<dbReference type="Pfam" id="PF01026">
    <property type="entry name" value="TatD_DNase"/>
    <property type="match status" value="1"/>
</dbReference>
<dbReference type="CDD" id="cd01310">
    <property type="entry name" value="TatD_DNAse"/>
    <property type="match status" value="1"/>
</dbReference>
<evidence type="ECO:0000256" key="1">
    <source>
        <dbReference type="ARBA" id="ARBA00009275"/>
    </source>
</evidence>
<dbReference type="RefSeq" id="XP_007513198.1">
    <property type="nucleotide sequence ID" value="XM_007513136.1"/>
</dbReference>
<dbReference type="Proteomes" id="UP000198341">
    <property type="component" value="Chromosome 5"/>
</dbReference>
<evidence type="ECO:0000256" key="3">
    <source>
        <dbReference type="ARBA" id="ARBA00022723"/>
    </source>
</evidence>
<protein>
    <submittedName>
        <fullName evidence="6">Deoxyribonuclease tatD</fullName>
    </submittedName>
</protein>
<evidence type="ECO:0000256" key="5">
    <source>
        <dbReference type="SAM" id="MobiDB-lite"/>
    </source>
</evidence>
<dbReference type="GO" id="GO:0008296">
    <property type="term" value="F:3'-5'-DNA exonuclease activity"/>
    <property type="evidence" value="ECO:0007669"/>
    <property type="project" value="TreeGrafter"/>
</dbReference>
<keyword evidence="3" id="KW-0479">Metal-binding</keyword>
<dbReference type="GO" id="GO:0046872">
    <property type="term" value="F:metal ion binding"/>
    <property type="evidence" value="ECO:0007669"/>
    <property type="project" value="UniProtKB-KW"/>
</dbReference>
<sequence>MPDVKFCDIGANLVSASPSTFDGFYFGSQVQSHPEDSEDVLERAKRVGVREILVTAGTLEEAKAAASKCRMWNEKSFRKSSNSINNDREGADDDEDGSEGVFPKMYSTVGVHPTRCDEFEEKYDGSPERYLQALKTVVRENADVVKAIGECGLDYDRLHFCEKETQKKYFQFQFELAKEFDLPLFLHSRNSREDFYEILKRNVKHLRKGAVVHSFTGTREEFEELLALDDKIYIGVNGCSLKTEENVNVVQSIPLDRMLLETDAPWCAVKKTHFGNTFLEGGENSNRIQTLFGTPVKPKKWQKGSMIKDRSEPCQIATVCEIVAGCKETSYEDVAEACYRNSRDLFFSPSSS</sequence>
<keyword evidence="4" id="KW-0378">Hydrolase</keyword>
<accession>K8EFF0</accession>
<feature type="region of interest" description="Disordered" evidence="5">
    <location>
        <begin position="80"/>
        <end position="100"/>
    </location>
</feature>
<dbReference type="SUPFAM" id="SSF51556">
    <property type="entry name" value="Metallo-dependent hydrolases"/>
    <property type="match status" value="1"/>
</dbReference>
<proteinExistence type="inferred from homology"/>
<dbReference type="eggNOG" id="KOG3020">
    <property type="taxonomic scope" value="Eukaryota"/>
</dbReference>